<evidence type="ECO:0000313" key="8">
    <source>
        <dbReference type="EMBL" id="TWJ11896.1"/>
    </source>
</evidence>
<dbReference type="GO" id="GO:0006508">
    <property type="term" value="P:proteolysis"/>
    <property type="evidence" value="ECO:0007669"/>
    <property type="project" value="UniProtKB-KW"/>
</dbReference>
<dbReference type="OrthoDB" id="3209655at2"/>
<keyword evidence="2" id="KW-0645">Protease</keyword>
<comment type="similarity">
    <text evidence="1">Belongs to the peptidase C40 family.</text>
</comment>
<dbReference type="InterPro" id="IPR000064">
    <property type="entry name" value="NLP_P60_dom"/>
</dbReference>
<evidence type="ECO:0000256" key="2">
    <source>
        <dbReference type="ARBA" id="ARBA00022670"/>
    </source>
</evidence>
<protein>
    <submittedName>
        <fullName evidence="8">NlpC/P60 family protein</fullName>
    </submittedName>
</protein>
<dbReference type="RefSeq" id="WP_158645584.1">
    <property type="nucleotide sequence ID" value="NZ_BAABIJ010000002.1"/>
</dbReference>
<dbReference type="InterPro" id="IPR051794">
    <property type="entry name" value="PG_Endopeptidase_C40"/>
</dbReference>
<proteinExistence type="inferred from homology"/>
<comment type="caution">
    <text evidence="8">The sequence shown here is derived from an EMBL/GenBank/DDBJ whole genome shotgun (WGS) entry which is preliminary data.</text>
</comment>
<evidence type="ECO:0000256" key="4">
    <source>
        <dbReference type="ARBA" id="ARBA00022807"/>
    </source>
</evidence>
<dbReference type="PANTHER" id="PTHR47359">
    <property type="entry name" value="PEPTIDOGLYCAN DL-ENDOPEPTIDASE CWLO"/>
    <property type="match status" value="1"/>
</dbReference>
<keyword evidence="6" id="KW-0732">Signal</keyword>
<dbReference type="Proteomes" id="UP000321617">
    <property type="component" value="Unassembled WGS sequence"/>
</dbReference>
<keyword evidence="4" id="KW-0788">Thiol protease</keyword>
<evidence type="ECO:0000313" key="9">
    <source>
        <dbReference type="Proteomes" id="UP000321617"/>
    </source>
</evidence>
<dbReference type="Gene3D" id="1.10.287.1490">
    <property type="match status" value="1"/>
</dbReference>
<name>A0A562V1W6_9ACTN</name>
<keyword evidence="3" id="KW-0378">Hydrolase</keyword>
<evidence type="ECO:0000256" key="5">
    <source>
        <dbReference type="SAM" id="Coils"/>
    </source>
</evidence>
<feature type="domain" description="NlpC/P60" evidence="7">
    <location>
        <begin position="210"/>
        <end position="325"/>
    </location>
</feature>
<organism evidence="8 9">
    <name type="scientific">Stackebrandtia albiflava</name>
    <dbReference type="NCBI Taxonomy" id="406432"/>
    <lineage>
        <taxon>Bacteria</taxon>
        <taxon>Bacillati</taxon>
        <taxon>Actinomycetota</taxon>
        <taxon>Actinomycetes</taxon>
        <taxon>Glycomycetales</taxon>
        <taxon>Glycomycetaceae</taxon>
        <taxon>Stackebrandtia</taxon>
    </lineage>
</organism>
<dbReference type="Pfam" id="PF00877">
    <property type="entry name" value="NLPC_P60"/>
    <property type="match status" value="1"/>
</dbReference>
<keyword evidence="9" id="KW-1185">Reference proteome</keyword>
<evidence type="ECO:0000256" key="3">
    <source>
        <dbReference type="ARBA" id="ARBA00022801"/>
    </source>
</evidence>
<evidence type="ECO:0000256" key="6">
    <source>
        <dbReference type="SAM" id="SignalP"/>
    </source>
</evidence>
<evidence type="ECO:0000259" key="7">
    <source>
        <dbReference type="PROSITE" id="PS51935"/>
    </source>
</evidence>
<feature type="chain" id="PRO_5021889558" evidence="6">
    <location>
        <begin position="33"/>
        <end position="325"/>
    </location>
</feature>
<dbReference type="SUPFAM" id="SSF54001">
    <property type="entry name" value="Cysteine proteinases"/>
    <property type="match status" value="1"/>
</dbReference>
<gene>
    <name evidence="8" type="ORF">LX16_2634</name>
</gene>
<reference evidence="8 9" key="1">
    <citation type="journal article" date="2013" name="Stand. Genomic Sci.">
        <title>Genomic Encyclopedia of Type Strains, Phase I: The one thousand microbial genomes (KMG-I) project.</title>
        <authorList>
            <person name="Kyrpides N.C."/>
            <person name="Woyke T."/>
            <person name="Eisen J.A."/>
            <person name="Garrity G."/>
            <person name="Lilburn T.G."/>
            <person name="Beck B.J."/>
            <person name="Whitman W.B."/>
            <person name="Hugenholtz P."/>
            <person name="Klenk H.P."/>
        </authorList>
    </citation>
    <scope>NUCLEOTIDE SEQUENCE [LARGE SCALE GENOMIC DNA]</scope>
    <source>
        <strain evidence="8 9">DSM 45044</strain>
    </source>
</reference>
<evidence type="ECO:0000256" key="1">
    <source>
        <dbReference type="ARBA" id="ARBA00007074"/>
    </source>
</evidence>
<dbReference type="PROSITE" id="PS51935">
    <property type="entry name" value="NLPC_P60"/>
    <property type="match status" value="1"/>
</dbReference>
<sequence>MTRSPRFDAFARRLLITSAAVCAVAAPGVAVAEPDIQTLEHRLADVTGELDVIVEDYNRLDQELTDVTARYTELADAIIPLRDRADAAGARIGDIAEALYRGGDTATVTSLLSGSPESLADRLTVLDYLAHDRRRELDALVDAETELESRRLLLTDLTERRGELEDLKTDKEREISEAVTELGRARAQAVGAGFRFGPDLVPPPVPGGDAGAAGVAVRFVHGALGTPYQWGGSGPGGYDCSGLTSAAWSSAGVSLPHSSQGQYHAVARIDRSRLQPGDLVFYYGDLRHVGMYVGDGKIIHAPTAGQPVQVAPIDQMPVQGYGRPG</sequence>
<dbReference type="PANTHER" id="PTHR47359:SF3">
    <property type="entry name" value="NLP_P60 DOMAIN-CONTAINING PROTEIN-RELATED"/>
    <property type="match status" value="1"/>
</dbReference>
<dbReference type="InterPro" id="IPR038765">
    <property type="entry name" value="Papain-like_cys_pep_sf"/>
</dbReference>
<accession>A0A562V1W6</accession>
<keyword evidence="5" id="KW-0175">Coiled coil</keyword>
<dbReference type="GO" id="GO:0008234">
    <property type="term" value="F:cysteine-type peptidase activity"/>
    <property type="evidence" value="ECO:0007669"/>
    <property type="project" value="UniProtKB-KW"/>
</dbReference>
<feature type="coiled-coil region" evidence="5">
    <location>
        <begin position="154"/>
        <end position="188"/>
    </location>
</feature>
<dbReference type="AlphaFoldDB" id="A0A562V1W6"/>
<feature type="signal peptide" evidence="6">
    <location>
        <begin position="1"/>
        <end position="32"/>
    </location>
</feature>
<dbReference type="EMBL" id="VLLL01000006">
    <property type="protein sequence ID" value="TWJ11896.1"/>
    <property type="molecule type" value="Genomic_DNA"/>
</dbReference>
<dbReference type="Gene3D" id="3.90.1720.10">
    <property type="entry name" value="endopeptidase domain like (from Nostoc punctiforme)"/>
    <property type="match status" value="1"/>
</dbReference>